<dbReference type="AlphaFoldDB" id="A0A183AHN8"/>
<evidence type="ECO:0000256" key="5">
    <source>
        <dbReference type="ARBA" id="ARBA00023065"/>
    </source>
</evidence>
<dbReference type="GO" id="GO:0044877">
    <property type="term" value="F:protein-containing complex binding"/>
    <property type="evidence" value="ECO:0007669"/>
    <property type="project" value="TreeGrafter"/>
</dbReference>
<accession>A0A183AHN8</accession>
<evidence type="ECO:0000256" key="9">
    <source>
        <dbReference type="SAM" id="MobiDB-lite"/>
    </source>
</evidence>
<feature type="domain" description="Cyclic nucleotide-binding" evidence="10">
    <location>
        <begin position="94"/>
        <end position="133"/>
    </location>
</feature>
<evidence type="ECO:0000256" key="6">
    <source>
        <dbReference type="ARBA" id="ARBA00023136"/>
    </source>
</evidence>
<dbReference type="FunFam" id="1.10.287.630:FF:000001">
    <property type="entry name" value="Cyclic nucleotide-gated channel alpha 3"/>
    <property type="match status" value="1"/>
</dbReference>
<evidence type="ECO:0000259" key="10">
    <source>
        <dbReference type="PROSITE" id="PS50042"/>
    </source>
</evidence>
<dbReference type="PROSITE" id="PS50042">
    <property type="entry name" value="CNMP_BINDING_3"/>
    <property type="match status" value="2"/>
</dbReference>
<dbReference type="SMART" id="SM00100">
    <property type="entry name" value="cNMP"/>
    <property type="match status" value="1"/>
</dbReference>
<dbReference type="CDD" id="cd00038">
    <property type="entry name" value="CAP_ED"/>
    <property type="match status" value="1"/>
</dbReference>
<proteinExistence type="predicted"/>
<dbReference type="InterPro" id="IPR018488">
    <property type="entry name" value="cNMP-bd_CS"/>
</dbReference>
<feature type="compositionally biased region" description="Low complexity" evidence="9">
    <location>
        <begin position="308"/>
        <end position="329"/>
    </location>
</feature>
<name>A0A183AHN8_9TREM</name>
<reference evidence="11 12" key="2">
    <citation type="submission" date="2018-11" db="EMBL/GenBank/DDBJ databases">
        <authorList>
            <consortium name="Pathogen Informatics"/>
        </authorList>
    </citation>
    <scope>NUCLEOTIDE SEQUENCE [LARGE SCALE GENOMIC DNA]</scope>
    <source>
        <strain evidence="11 12">Egypt</strain>
    </source>
</reference>
<dbReference type="InterPro" id="IPR014710">
    <property type="entry name" value="RmlC-like_jellyroll"/>
</dbReference>
<dbReference type="EMBL" id="UZAN01043473">
    <property type="protein sequence ID" value="VDP78453.1"/>
    <property type="molecule type" value="Genomic_DNA"/>
</dbReference>
<feature type="region of interest" description="Disordered" evidence="9">
    <location>
        <begin position="731"/>
        <end position="763"/>
    </location>
</feature>
<dbReference type="PROSITE" id="PS00889">
    <property type="entry name" value="CNMP_BINDING_2"/>
    <property type="match status" value="1"/>
</dbReference>
<dbReference type="SUPFAM" id="SSF51206">
    <property type="entry name" value="cAMP-binding domain-like"/>
    <property type="match status" value="2"/>
</dbReference>
<evidence type="ECO:0000256" key="8">
    <source>
        <dbReference type="ARBA" id="ARBA00023303"/>
    </source>
</evidence>
<feature type="region of interest" description="Disordered" evidence="9">
    <location>
        <begin position="308"/>
        <end position="339"/>
    </location>
</feature>
<evidence type="ECO:0000313" key="13">
    <source>
        <dbReference type="WBParaSite" id="ECPE_0000648601-mRNA-1"/>
    </source>
</evidence>
<dbReference type="Gene3D" id="2.60.120.10">
    <property type="entry name" value="Jelly Rolls"/>
    <property type="match status" value="1"/>
</dbReference>
<keyword evidence="4" id="KW-1133">Transmembrane helix</keyword>
<dbReference type="PANTHER" id="PTHR45638:SF4">
    <property type="entry name" value="CYCLIC NUCLEOTIDE-BINDING DOMAIN-CONTAINING PROTEIN"/>
    <property type="match status" value="1"/>
</dbReference>
<dbReference type="Pfam" id="PF00027">
    <property type="entry name" value="cNMP_binding"/>
    <property type="match status" value="1"/>
</dbReference>
<dbReference type="OrthoDB" id="421226at2759"/>
<dbReference type="Proteomes" id="UP000272942">
    <property type="component" value="Unassembled WGS sequence"/>
</dbReference>
<dbReference type="GO" id="GO:0005223">
    <property type="term" value="F:intracellularly cGMP-activated cation channel activity"/>
    <property type="evidence" value="ECO:0007669"/>
    <property type="project" value="TreeGrafter"/>
</dbReference>
<keyword evidence="7" id="KW-1071">Ligand-gated ion channel</keyword>
<reference evidence="13" key="1">
    <citation type="submission" date="2016-06" db="UniProtKB">
        <authorList>
            <consortium name="WormBaseParasite"/>
        </authorList>
    </citation>
    <scope>IDENTIFICATION</scope>
</reference>
<dbReference type="InterPro" id="IPR018490">
    <property type="entry name" value="cNMP-bd_dom_sf"/>
</dbReference>
<dbReference type="InterPro" id="IPR050866">
    <property type="entry name" value="CNG_cation_channel"/>
</dbReference>
<gene>
    <name evidence="11" type="ORF">ECPE_LOCUS6473</name>
</gene>
<evidence type="ECO:0000256" key="3">
    <source>
        <dbReference type="ARBA" id="ARBA00022692"/>
    </source>
</evidence>
<evidence type="ECO:0000256" key="7">
    <source>
        <dbReference type="ARBA" id="ARBA00023286"/>
    </source>
</evidence>
<dbReference type="GO" id="GO:0005222">
    <property type="term" value="F:intracellularly cAMP-activated cation channel activity"/>
    <property type="evidence" value="ECO:0007669"/>
    <property type="project" value="TreeGrafter"/>
</dbReference>
<protein>
    <submittedName>
        <fullName evidence="13">Cyclic nucleotide-binding domain-containing protein</fullName>
    </submittedName>
</protein>
<evidence type="ECO:0000256" key="1">
    <source>
        <dbReference type="ARBA" id="ARBA00004141"/>
    </source>
</evidence>
<keyword evidence="3" id="KW-0812">Transmembrane</keyword>
<keyword evidence="8" id="KW-0407">Ion channel</keyword>
<keyword evidence="6" id="KW-0472">Membrane</keyword>
<keyword evidence="2" id="KW-0813">Transport</keyword>
<feature type="domain" description="Cyclic nucleotide-binding" evidence="10">
    <location>
        <begin position="146"/>
        <end position="239"/>
    </location>
</feature>
<dbReference type="Gene3D" id="1.10.287.630">
    <property type="entry name" value="Helix hairpin bin"/>
    <property type="match status" value="1"/>
</dbReference>
<organism evidence="13">
    <name type="scientific">Echinostoma caproni</name>
    <dbReference type="NCBI Taxonomy" id="27848"/>
    <lineage>
        <taxon>Eukaryota</taxon>
        <taxon>Metazoa</taxon>
        <taxon>Spiralia</taxon>
        <taxon>Lophotrochozoa</taxon>
        <taxon>Platyhelminthes</taxon>
        <taxon>Trematoda</taxon>
        <taxon>Digenea</taxon>
        <taxon>Plagiorchiida</taxon>
        <taxon>Echinostomata</taxon>
        <taxon>Echinostomatoidea</taxon>
        <taxon>Echinostomatidae</taxon>
        <taxon>Echinostoma</taxon>
    </lineage>
</organism>
<evidence type="ECO:0000256" key="2">
    <source>
        <dbReference type="ARBA" id="ARBA00022448"/>
    </source>
</evidence>
<dbReference type="PANTHER" id="PTHR45638">
    <property type="entry name" value="CYCLIC NUCLEOTIDE-GATED CATION CHANNEL SUBUNIT A"/>
    <property type="match status" value="1"/>
</dbReference>
<comment type="subcellular location">
    <subcellularLocation>
        <location evidence="1">Membrane</location>
        <topology evidence="1">Multi-pass membrane protein</topology>
    </subcellularLocation>
</comment>
<evidence type="ECO:0000313" key="12">
    <source>
        <dbReference type="Proteomes" id="UP000272942"/>
    </source>
</evidence>
<evidence type="ECO:0000256" key="4">
    <source>
        <dbReference type="ARBA" id="ARBA00022989"/>
    </source>
</evidence>
<dbReference type="WBParaSite" id="ECPE_0000648601-mRNA-1">
    <property type="protein sequence ID" value="ECPE_0000648601-mRNA-1"/>
    <property type="gene ID" value="ECPE_0000648601"/>
</dbReference>
<dbReference type="InterPro" id="IPR000595">
    <property type="entry name" value="cNMP-bd_dom"/>
</dbReference>
<evidence type="ECO:0000313" key="11">
    <source>
        <dbReference type="EMBL" id="VDP78453.1"/>
    </source>
</evidence>
<dbReference type="GO" id="GO:0005886">
    <property type="term" value="C:plasma membrane"/>
    <property type="evidence" value="ECO:0007669"/>
    <property type="project" value="TreeGrafter"/>
</dbReference>
<dbReference type="GO" id="GO:0017071">
    <property type="term" value="C:intracellular cyclic nucleotide activated cation channel complex"/>
    <property type="evidence" value="ECO:0007669"/>
    <property type="project" value="TreeGrafter"/>
</dbReference>
<keyword evidence="5" id="KW-0406">Ion transport</keyword>
<dbReference type="GO" id="GO:0030553">
    <property type="term" value="F:cGMP binding"/>
    <property type="evidence" value="ECO:0007669"/>
    <property type="project" value="TreeGrafter"/>
</dbReference>
<sequence length="763" mass="85411">MISFCPFFCFPLIYIPCFVFNKRPPSGRLDRVKNYLSMRRVPYPLTEKVIDWFDYLWYTNKITDEENVLTSLPDKLKAEIAIQMHLDTLKRVEIFQNTEEGFLSELVLRLRMVLFAPGDYVCRKGKITLVLYVGTDRMKLKKTGKINIGEIGKQMFIVNRGTLHVLGDDGHTVLATLRAGSYFGELSILNLGRYGNRRTASVRSLGYSDLFRLSKSDLWDVLKEYPAARRKLESHAYKKISDYKVCVPNKVRGSAFQQTMSNGDDGLFCSLAGNRIDSSVNSRILGPGNYFSRHGRSYTCGAIHSSGDGSDGYGSDPSRLSTSFFSPQQSPTPPVSQIPDSVCSLQENWSESSSHPIRPDRQVNATRCFQKNLNSLPETLPFETHGYSPKQVGEFHTSYPSYISRATSSNTNCNLPFPVISAQPRERGISIHDADQRGPQCRKDALSGDSALPRMRNFSVPADLVNRVTMVPLLECSPANVMNEQAYCHMGPEGETFMSYISPGDENIFLIDDSPQQHLSTVRFNLNDYEDPKSGKDLSEYDCLKLAEEMNRGMEWSRPNTGNVPSICLEGASNSSSSCSPSLGPKTSVHSVPPSFCPLQPAERPTDFGWETTHLLNVPQLRPSTSASTRPPWPRVCQPFSIVSSVCPNSHQSSPSCFTPTTRNCELVKEFTRLRQKIYMLEYENALLHRHTRRTSLESTACCGLNMPSNATGPVKMADTRVTVKRSTSLQVPMNERRMKVRGPPKQPAVTPRSDLDPSNTSI</sequence>
<keyword evidence="12" id="KW-1185">Reference proteome</keyword>